<evidence type="ECO:0000313" key="19">
    <source>
        <dbReference type="EMBL" id="VBB82144.1"/>
    </source>
</evidence>
<comment type="similarity">
    <text evidence="3">Belongs to the RBT5 family.</text>
</comment>
<evidence type="ECO:0000256" key="6">
    <source>
        <dbReference type="ARBA" id="ARBA00022617"/>
    </source>
</evidence>
<keyword evidence="7" id="KW-0336">GPI-anchor</keyword>
<feature type="domain" description="CFEM" evidence="18">
    <location>
        <begin position="132"/>
        <end position="247"/>
    </location>
</feature>
<feature type="chain" id="PRO_5045975913" description="CFEM domain-containing protein" evidence="17">
    <location>
        <begin position="22"/>
        <end position="567"/>
    </location>
</feature>
<name>A0ABY6SFC9_PODCO</name>
<feature type="compositionally biased region" description="Low complexity" evidence="16">
    <location>
        <begin position="429"/>
        <end position="449"/>
    </location>
</feature>
<feature type="disulfide bond" evidence="15">
    <location>
        <begin position="174"/>
        <end position="181"/>
    </location>
</feature>
<keyword evidence="9 17" id="KW-0732">Signal</keyword>
<dbReference type="Pfam" id="PF05730">
    <property type="entry name" value="CFEM"/>
    <property type="match status" value="3"/>
</dbReference>
<keyword evidence="11" id="KW-0472">Membrane</keyword>
<organism evidence="19 20">
    <name type="scientific">Podospora comata</name>
    <dbReference type="NCBI Taxonomy" id="48703"/>
    <lineage>
        <taxon>Eukaryota</taxon>
        <taxon>Fungi</taxon>
        <taxon>Dikarya</taxon>
        <taxon>Ascomycota</taxon>
        <taxon>Pezizomycotina</taxon>
        <taxon>Sordariomycetes</taxon>
        <taxon>Sordariomycetidae</taxon>
        <taxon>Sordariales</taxon>
        <taxon>Podosporaceae</taxon>
        <taxon>Podospora</taxon>
    </lineage>
</organism>
<feature type="disulfide bond" evidence="15">
    <location>
        <begin position="71"/>
        <end position="78"/>
    </location>
</feature>
<keyword evidence="20" id="KW-1185">Reference proteome</keyword>
<dbReference type="InterPro" id="IPR051735">
    <property type="entry name" value="CFEM_domain"/>
</dbReference>
<keyword evidence="5" id="KW-0964">Secreted</keyword>
<sequence length="567" mass="55319">MMVSSTATVPILLAAASGVLALVPTPVLQHNGRSEITPGPSCGEFPCGSELAAIPSCAIPCIESAGLGLGCATADYGCQCDNLDALQGAAVNCVIDGCGGFDNAIPVVYSAVAMCQCVGSNSPLPTPCPSTTTTSEEPVITEAPCGDFPCSAELEAIPSCAIPCIENSGEKFGCGRTEYGCQCQNLDAIQGDAVLCVIDACGGFDNAIPVVYSAVAMCQCVARNTPLPTACPTTSTVGTTSTAETSTEETSTVETSTVETSTVETSTAETTAVETSTAETSTVETSTVEPSSTPTSDCPEESTTLDISTPPTPSITTPSIVTTTTAVICHTPCVGQASAIPVCATACIESAGGAVGCERGDHNCQCASSDAIQATAVNCVLGACGGIPGAVKVVESVAAMCGCVSASRLSSCETTTKTITVGDGDDDGGFVTTTPGGSQPGSGFVSVTKTGGGGGGPVETSQPGDGGDEDGGDGDGGDGDGGDGDGGDGDGGDGDGDGDGNGDGDSDGGDDDDVGDGGDGPGDDDEPQGPTPTAPRPPVVTAGASSNTLFSGASGFTGLLMMWAAFV</sequence>
<proteinExistence type="inferred from homology"/>
<dbReference type="PROSITE" id="PS52012">
    <property type="entry name" value="CFEM"/>
    <property type="match status" value="3"/>
</dbReference>
<feature type="compositionally biased region" description="Pro residues" evidence="16">
    <location>
        <begin position="529"/>
        <end position="538"/>
    </location>
</feature>
<keyword evidence="8 15" id="KW-0479">Metal-binding</keyword>
<evidence type="ECO:0000256" key="15">
    <source>
        <dbReference type="PROSITE-ProRule" id="PRU01356"/>
    </source>
</evidence>
<evidence type="ECO:0000256" key="10">
    <source>
        <dbReference type="ARBA" id="ARBA00023004"/>
    </source>
</evidence>
<evidence type="ECO:0000259" key="18">
    <source>
        <dbReference type="PROSITE" id="PS52012"/>
    </source>
</evidence>
<evidence type="ECO:0000256" key="13">
    <source>
        <dbReference type="ARBA" id="ARBA00023180"/>
    </source>
</evidence>
<evidence type="ECO:0000256" key="8">
    <source>
        <dbReference type="ARBA" id="ARBA00022723"/>
    </source>
</evidence>
<feature type="domain" description="CFEM" evidence="18">
    <location>
        <begin position="29"/>
        <end position="139"/>
    </location>
</feature>
<feature type="signal peptide" evidence="17">
    <location>
        <begin position="1"/>
        <end position="21"/>
    </location>
</feature>
<feature type="compositionally biased region" description="Low complexity" evidence="16">
    <location>
        <begin position="233"/>
        <end position="317"/>
    </location>
</feature>
<feature type="region of interest" description="Disordered" evidence="16">
    <location>
        <begin position="419"/>
        <end position="553"/>
    </location>
</feature>
<protein>
    <recommendedName>
        <fullName evidence="18">CFEM domain-containing protein</fullName>
    </recommendedName>
</protein>
<feature type="disulfide bond" evidence="15">
    <location>
        <begin position="357"/>
        <end position="364"/>
    </location>
</feature>
<feature type="compositionally biased region" description="Acidic residues" evidence="16">
    <location>
        <begin position="466"/>
        <end position="527"/>
    </location>
</feature>
<evidence type="ECO:0000256" key="2">
    <source>
        <dbReference type="ARBA" id="ARBA00004613"/>
    </source>
</evidence>
<keyword evidence="13" id="KW-0325">Glycoprotein</keyword>
<evidence type="ECO:0000256" key="5">
    <source>
        <dbReference type="ARBA" id="ARBA00022525"/>
    </source>
</evidence>
<keyword evidence="6 15" id="KW-0349">Heme</keyword>
<gene>
    <name evidence="19" type="ORF">PODCO_510530</name>
</gene>
<keyword evidence="10 15" id="KW-0408">Iron</keyword>
<evidence type="ECO:0000256" key="3">
    <source>
        <dbReference type="ARBA" id="ARBA00010031"/>
    </source>
</evidence>
<accession>A0ABY6SFC9</accession>
<evidence type="ECO:0000256" key="12">
    <source>
        <dbReference type="ARBA" id="ARBA00023157"/>
    </source>
</evidence>
<dbReference type="InterPro" id="IPR008427">
    <property type="entry name" value="Extracellular_membr_CFEM_dom"/>
</dbReference>
<feature type="binding site" description="axial binding residue" evidence="15">
    <location>
        <position position="75"/>
    </location>
    <ligand>
        <name>heme</name>
        <dbReference type="ChEBI" id="CHEBI:30413"/>
    </ligand>
    <ligandPart>
        <name>Fe</name>
        <dbReference type="ChEBI" id="CHEBI:18248"/>
    </ligandPart>
</feature>
<dbReference type="EMBL" id="LR026968">
    <property type="protein sequence ID" value="VBB82144.1"/>
    <property type="molecule type" value="Genomic_DNA"/>
</dbReference>
<feature type="domain" description="CFEM" evidence="18">
    <location>
        <begin position="312"/>
        <end position="427"/>
    </location>
</feature>
<evidence type="ECO:0000256" key="16">
    <source>
        <dbReference type="SAM" id="MobiDB-lite"/>
    </source>
</evidence>
<reference evidence="19" key="1">
    <citation type="submission" date="2018-02" db="EMBL/GenBank/DDBJ databases">
        <authorList>
            <person name="Silar P."/>
        </authorList>
    </citation>
    <scope>NUCLEOTIDE SEQUENCE [LARGE SCALE GENOMIC DNA]</scope>
    <source>
        <strain evidence="19">T</strain>
    </source>
</reference>
<evidence type="ECO:0000256" key="4">
    <source>
        <dbReference type="ARBA" id="ARBA00022475"/>
    </source>
</evidence>
<evidence type="ECO:0000256" key="1">
    <source>
        <dbReference type="ARBA" id="ARBA00004609"/>
    </source>
</evidence>
<dbReference type="Proteomes" id="UP000280685">
    <property type="component" value="Chromosome 5"/>
</dbReference>
<keyword evidence="4" id="KW-1003">Cell membrane</keyword>
<dbReference type="PANTHER" id="PTHR37928:SF2">
    <property type="entry name" value="GPI ANCHORED CFEM DOMAIN PROTEIN (AFU_ORTHOLOGUE AFUA_6G10580)"/>
    <property type="match status" value="1"/>
</dbReference>
<evidence type="ECO:0000256" key="7">
    <source>
        <dbReference type="ARBA" id="ARBA00022622"/>
    </source>
</evidence>
<evidence type="ECO:0000313" key="20">
    <source>
        <dbReference type="Proteomes" id="UP000280685"/>
    </source>
</evidence>
<keyword evidence="14" id="KW-0449">Lipoprotein</keyword>
<comment type="caution">
    <text evidence="15">Lacks conserved residue(s) required for the propagation of feature annotation.</text>
</comment>
<feature type="binding site" description="axial binding residue" evidence="15">
    <location>
        <position position="361"/>
    </location>
    <ligand>
        <name>heme</name>
        <dbReference type="ChEBI" id="CHEBI:30413"/>
    </ligand>
    <ligandPart>
        <name>Fe</name>
        <dbReference type="ChEBI" id="CHEBI:18248"/>
    </ligandPart>
</feature>
<dbReference type="SMART" id="SM00747">
    <property type="entry name" value="CFEM"/>
    <property type="match status" value="3"/>
</dbReference>
<evidence type="ECO:0000256" key="14">
    <source>
        <dbReference type="ARBA" id="ARBA00023288"/>
    </source>
</evidence>
<dbReference type="PANTHER" id="PTHR37928">
    <property type="entry name" value="CFEM DOMAIN PROTEIN (AFU_ORTHOLOGUE AFUA_6G14090)"/>
    <property type="match status" value="1"/>
</dbReference>
<evidence type="ECO:0000256" key="17">
    <source>
        <dbReference type="SAM" id="SignalP"/>
    </source>
</evidence>
<keyword evidence="12 15" id="KW-1015">Disulfide bond</keyword>
<evidence type="ECO:0000256" key="9">
    <source>
        <dbReference type="ARBA" id="ARBA00022729"/>
    </source>
</evidence>
<evidence type="ECO:0000256" key="11">
    <source>
        <dbReference type="ARBA" id="ARBA00023136"/>
    </source>
</evidence>
<comment type="subcellular location">
    <subcellularLocation>
        <location evidence="1">Cell membrane</location>
        <topology evidence="1">Lipid-anchor</topology>
        <topology evidence="1">GPI-anchor</topology>
    </subcellularLocation>
    <subcellularLocation>
        <location evidence="2">Secreted</location>
    </subcellularLocation>
</comment>
<feature type="region of interest" description="Disordered" evidence="16">
    <location>
        <begin position="231"/>
        <end position="317"/>
    </location>
</feature>